<dbReference type="PANTHER" id="PTHR43179:SF12">
    <property type="entry name" value="GALACTOFURANOSYLTRANSFERASE GLFT2"/>
    <property type="match status" value="1"/>
</dbReference>
<keyword evidence="2" id="KW-0328">Glycosyltransferase</keyword>
<feature type="transmembrane region" description="Helical" evidence="4">
    <location>
        <begin position="356"/>
        <end position="376"/>
    </location>
</feature>
<dbReference type="InterPro" id="IPR029044">
    <property type="entry name" value="Nucleotide-diphossugar_trans"/>
</dbReference>
<proteinExistence type="inferred from homology"/>
<organism evidence="6 7">
    <name type="scientific">Metallosphaera yellowstonensis MK1</name>
    <dbReference type="NCBI Taxonomy" id="671065"/>
    <lineage>
        <taxon>Archaea</taxon>
        <taxon>Thermoproteota</taxon>
        <taxon>Thermoprotei</taxon>
        <taxon>Sulfolobales</taxon>
        <taxon>Sulfolobaceae</taxon>
        <taxon>Metallosphaera</taxon>
    </lineage>
</organism>
<name>H2C0H0_9CREN</name>
<keyword evidence="4" id="KW-0812">Transmembrane</keyword>
<dbReference type="HOGENOM" id="CLU_716927_0_0_2"/>
<evidence type="ECO:0000256" key="4">
    <source>
        <dbReference type="SAM" id="Phobius"/>
    </source>
</evidence>
<dbReference type="Gene3D" id="3.90.550.10">
    <property type="entry name" value="Spore Coat Polysaccharide Biosynthesis Protein SpsA, Chain A"/>
    <property type="match status" value="1"/>
</dbReference>
<dbReference type="PANTHER" id="PTHR43179">
    <property type="entry name" value="RHAMNOSYLTRANSFERASE WBBL"/>
    <property type="match status" value="1"/>
</dbReference>
<evidence type="ECO:0000256" key="1">
    <source>
        <dbReference type="ARBA" id="ARBA00006739"/>
    </source>
</evidence>
<dbReference type="eggNOG" id="arCOG01381">
    <property type="taxonomic scope" value="Archaea"/>
</dbReference>
<protein>
    <submittedName>
        <fullName evidence="6">Putative glycosyltransferase</fullName>
    </submittedName>
</protein>
<evidence type="ECO:0000256" key="2">
    <source>
        <dbReference type="ARBA" id="ARBA00022676"/>
    </source>
</evidence>
<evidence type="ECO:0000313" key="6">
    <source>
        <dbReference type="EMBL" id="EHP71232.1"/>
    </source>
</evidence>
<dbReference type="Proteomes" id="UP000003980">
    <property type="component" value="Unassembled WGS sequence"/>
</dbReference>
<evidence type="ECO:0000259" key="5">
    <source>
        <dbReference type="Pfam" id="PF00535"/>
    </source>
</evidence>
<dbReference type="EMBL" id="JH597755">
    <property type="protein sequence ID" value="EHP71232.1"/>
    <property type="molecule type" value="Genomic_DNA"/>
</dbReference>
<dbReference type="STRING" id="671065.MetMK1DRAFT_00000410"/>
<reference evidence="6 7" key="1">
    <citation type="submission" date="2012-01" db="EMBL/GenBank/DDBJ databases">
        <title>Improved High-Quality Draft sequence of Metallosphaera yellowstonensis MK1.</title>
        <authorList>
            <consortium name="US DOE Joint Genome Institute"/>
            <person name="Lucas S."/>
            <person name="Han J."/>
            <person name="Cheng J.-F."/>
            <person name="Goodwin L."/>
            <person name="Pitluck S."/>
            <person name="Peters L."/>
            <person name="Teshima H."/>
            <person name="Detter J.C."/>
            <person name="Han C."/>
            <person name="Tapia R."/>
            <person name="Land M."/>
            <person name="Hauser L."/>
            <person name="Kyrpides N."/>
            <person name="Kozubal M."/>
            <person name="Macur R.E."/>
            <person name="Jay Z."/>
            <person name="Inskeep W."/>
            <person name="Woyke T."/>
        </authorList>
    </citation>
    <scope>NUCLEOTIDE SEQUENCE [LARGE SCALE GENOMIC DNA]</scope>
    <source>
        <strain evidence="6 7">MK1</strain>
    </source>
</reference>
<accession>H2C0H0</accession>
<keyword evidence="7" id="KW-1185">Reference proteome</keyword>
<gene>
    <name evidence="6" type="ORF">MetMK1DRAFT_00000410</name>
</gene>
<dbReference type="InterPro" id="IPR001173">
    <property type="entry name" value="Glyco_trans_2-like"/>
</dbReference>
<dbReference type="Pfam" id="PF00535">
    <property type="entry name" value="Glycos_transf_2"/>
    <property type="match status" value="1"/>
</dbReference>
<feature type="domain" description="Glycosyltransferase 2-like" evidence="5">
    <location>
        <begin position="7"/>
        <end position="171"/>
    </location>
</feature>
<sequence length="388" mass="45096">MKSMLVSVIIPTSNGAQTLGRVLRSVLSQDYENMEILIIDNGSKDNTEELVKGLLTESNRQIRYYKYPHKLGHAGAINEGIKRALGKMIIVLHDDVVLCQNNWVSSMIQLFEDQRVGVASSLFITDPKDLKGIDRVFSYVYILGWHEPSDNLQVQPVMYTGLNNDVIRREVIERIGLLDNTYKYGMHDLDFSEKVRKYGWNIVLNSKVYVKHLLSFYQRSLKSHIIKAWQYGFPSYLILRRYRYLPNLDNLLFFLMLILFFASFIIPFKFVLFTSLILLILSFFTEQPNFYGKSKFWIRFRKILISFVVAIALVLIWKNMFFIGIGMTVPLYRALNNALICHRETKDPRCTLQVPFFYILWSLINGIAVSSGIFIFPIRNGIERLSPP</sequence>
<dbReference type="GO" id="GO:0016757">
    <property type="term" value="F:glycosyltransferase activity"/>
    <property type="evidence" value="ECO:0007669"/>
    <property type="project" value="UniProtKB-KW"/>
</dbReference>
<dbReference type="SUPFAM" id="SSF53448">
    <property type="entry name" value="Nucleotide-diphospho-sugar transferases"/>
    <property type="match status" value="1"/>
</dbReference>
<feature type="transmembrane region" description="Helical" evidence="4">
    <location>
        <begin position="251"/>
        <end position="284"/>
    </location>
</feature>
<keyword evidence="3 6" id="KW-0808">Transferase</keyword>
<keyword evidence="4" id="KW-0472">Membrane</keyword>
<comment type="similarity">
    <text evidence="1">Belongs to the glycosyltransferase 2 family.</text>
</comment>
<evidence type="ECO:0000256" key="3">
    <source>
        <dbReference type="ARBA" id="ARBA00022679"/>
    </source>
</evidence>
<feature type="transmembrane region" description="Helical" evidence="4">
    <location>
        <begin position="304"/>
        <end position="327"/>
    </location>
</feature>
<keyword evidence="4" id="KW-1133">Transmembrane helix</keyword>
<evidence type="ECO:0000313" key="7">
    <source>
        <dbReference type="Proteomes" id="UP000003980"/>
    </source>
</evidence>
<dbReference type="AlphaFoldDB" id="H2C0H0"/>